<evidence type="ECO:0008006" key="3">
    <source>
        <dbReference type="Google" id="ProtNLM"/>
    </source>
</evidence>
<proteinExistence type="predicted"/>
<dbReference type="PANTHER" id="PTHR41930:SF1">
    <property type="entry name" value="DEPHOSPHO-COA KINASE"/>
    <property type="match status" value="1"/>
</dbReference>
<evidence type="ECO:0000313" key="2">
    <source>
        <dbReference type="Proteomes" id="UP000177626"/>
    </source>
</evidence>
<dbReference type="Pfam" id="PF13207">
    <property type="entry name" value="AAA_17"/>
    <property type="match status" value="1"/>
</dbReference>
<dbReference type="Gene3D" id="3.40.50.300">
    <property type="entry name" value="P-loop containing nucleotide triphosphate hydrolases"/>
    <property type="match status" value="1"/>
</dbReference>
<accession>A0A1G2BZB7</accession>
<dbReference type="InterPro" id="IPR027417">
    <property type="entry name" value="P-loop_NTPase"/>
</dbReference>
<organism evidence="1 2">
    <name type="scientific">Candidatus Komeilibacteria bacterium RIFOXYC1_FULL_37_11</name>
    <dbReference type="NCBI Taxonomy" id="1798555"/>
    <lineage>
        <taxon>Bacteria</taxon>
        <taxon>Candidatus Komeiliibacteriota</taxon>
    </lineage>
</organism>
<comment type="caution">
    <text evidence="1">The sequence shown here is derived from an EMBL/GenBank/DDBJ whole genome shotgun (WGS) entry which is preliminary data.</text>
</comment>
<evidence type="ECO:0000313" key="1">
    <source>
        <dbReference type="EMBL" id="OGY93477.1"/>
    </source>
</evidence>
<protein>
    <recommendedName>
        <fullName evidence="3">Dephospho-CoA kinase</fullName>
    </recommendedName>
</protein>
<reference evidence="1 2" key="1">
    <citation type="journal article" date="2016" name="Nat. Commun.">
        <title>Thousands of microbial genomes shed light on interconnected biogeochemical processes in an aquifer system.</title>
        <authorList>
            <person name="Anantharaman K."/>
            <person name="Brown C.T."/>
            <person name="Hug L.A."/>
            <person name="Sharon I."/>
            <person name="Castelle C.J."/>
            <person name="Probst A.J."/>
            <person name="Thomas B.C."/>
            <person name="Singh A."/>
            <person name="Wilkins M.J."/>
            <person name="Karaoz U."/>
            <person name="Brodie E.L."/>
            <person name="Williams K.H."/>
            <person name="Hubbard S.S."/>
            <person name="Banfield J.F."/>
        </authorList>
    </citation>
    <scope>NUCLEOTIDE SEQUENCE [LARGE SCALE GENOMIC DNA]</scope>
</reference>
<gene>
    <name evidence="1" type="ORF">A2406_01090</name>
</gene>
<dbReference type="Proteomes" id="UP000177626">
    <property type="component" value="Unassembled WGS sequence"/>
</dbReference>
<name>A0A1G2BZB7_9BACT</name>
<sequence>MSKIILGFTGLMACGKGTAAKYYKEKYSAPTFRFSTSMRDLLDRLYLPQSRENMSTISRITREAFGQDLYAKVMAGDVGKAEHDIVIVEGIRRMDDVKELKKLSNFKLVAIEADMKTRYERLKVRGENSDDASKTWEQFQKDHQLETEISIPPVMAKADIVVDNNGSVEDFYKQLDKLVIR</sequence>
<dbReference type="AlphaFoldDB" id="A0A1G2BZB7"/>
<dbReference type="EMBL" id="MHKQ01000021">
    <property type="protein sequence ID" value="OGY93477.1"/>
    <property type="molecule type" value="Genomic_DNA"/>
</dbReference>
<dbReference type="PANTHER" id="PTHR41930">
    <property type="entry name" value="UPF0200 PROTEIN MJ1399"/>
    <property type="match status" value="1"/>
</dbReference>
<dbReference type="SUPFAM" id="SSF52540">
    <property type="entry name" value="P-loop containing nucleoside triphosphate hydrolases"/>
    <property type="match status" value="1"/>
</dbReference>